<evidence type="ECO:0000313" key="10">
    <source>
        <dbReference type="Proteomes" id="UP000550354"/>
    </source>
</evidence>
<keyword evidence="7 8" id="KW-0472">Membrane</keyword>
<dbReference type="PANTHER" id="PTHR36838">
    <property type="entry name" value="AUXIN EFFLUX CARRIER FAMILY PROTEIN"/>
    <property type="match status" value="1"/>
</dbReference>
<evidence type="ECO:0000256" key="3">
    <source>
        <dbReference type="ARBA" id="ARBA00022448"/>
    </source>
</evidence>
<feature type="transmembrane region" description="Helical" evidence="8">
    <location>
        <begin position="284"/>
        <end position="304"/>
    </location>
</feature>
<dbReference type="RefSeq" id="WP_181752901.1">
    <property type="nucleotide sequence ID" value="NZ_JACEOG010000001.1"/>
</dbReference>
<dbReference type="PANTHER" id="PTHR36838:SF3">
    <property type="entry name" value="TRANSPORTER AUXIN EFFLUX CARRIER EC FAMILY"/>
    <property type="match status" value="1"/>
</dbReference>
<protein>
    <submittedName>
        <fullName evidence="9">AEC family transporter</fullName>
    </submittedName>
</protein>
<feature type="transmembrane region" description="Helical" evidence="8">
    <location>
        <begin position="222"/>
        <end position="241"/>
    </location>
</feature>
<keyword evidence="6 8" id="KW-1133">Transmembrane helix</keyword>
<dbReference type="GO" id="GO:0055085">
    <property type="term" value="P:transmembrane transport"/>
    <property type="evidence" value="ECO:0007669"/>
    <property type="project" value="InterPro"/>
</dbReference>
<dbReference type="AlphaFoldDB" id="A0A838XJN7"/>
<name>A0A838XJN7_9ACTN</name>
<comment type="similarity">
    <text evidence="2">Belongs to the auxin efflux carrier (TC 2.A.69) family.</text>
</comment>
<evidence type="ECO:0000256" key="5">
    <source>
        <dbReference type="ARBA" id="ARBA00022692"/>
    </source>
</evidence>
<keyword evidence="3" id="KW-0813">Transport</keyword>
<feature type="transmembrane region" description="Helical" evidence="8">
    <location>
        <begin position="189"/>
        <end position="210"/>
    </location>
</feature>
<feature type="transmembrane region" description="Helical" evidence="8">
    <location>
        <begin position="61"/>
        <end position="82"/>
    </location>
</feature>
<dbReference type="Gene3D" id="1.20.1530.20">
    <property type="match status" value="1"/>
</dbReference>
<comment type="caution">
    <text evidence="9">The sequence shown here is derived from an EMBL/GenBank/DDBJ whole genome shotgun (WGS) entry which is preliminary data.</text>
</comment>
<gene>
    <name evidence="9" type="ORF">H1W00_01200</name>
</gene>
<evidence type="ECO:0000313" key="9">
    <source>
        <dbReference type="EMBL" id="MBA4607090.1"/>
    </source>
</evidence>
<dbReference type="InterPro" id="IPR038770">
    <property type="entry name" value="Na+/solute_symporter_sf"/>
</dbReference>
<evidence type="ECO:0000256" key="6">
    <source>
        <dbReference type="ARBA" id="ARBA00022989"/>
    </source>
</evidence>
<dbReference type="GO" id="GO:0005886">
    <property type="term" value="C:plasma membrane"/>
    <property type="evidence" value="ECO:0007669"/>
    <property type="project" value="UniProtKB-SubCell"/>
</dbReference>
<sequence length="305" mass="31846">MTGALEGFAVIGALIGVGYLLAATRVLDESSQVVLARLVYYVATPALLIEILGSTDLATVFGPWFLVAAIGVVAVLLVYVPWARWRGHSGKHVVVGGLASSFANSGYLGLPIAAYVAGDVAFALPTIMLQLMVMTPVAVTLLSMEEGRRATPWGFVRAGLSNPVSIAAILGVALSLAHVDLPRFVDEPISLLGAMAIPSAVLAFGVALRFGPRIGHGNRSEVALVTVLKILWQPLVTYLVARYGLGLDAYEVAGVTVMAALPTAQSVFVYAAQFGRGEVLARDSVVITTVVSLPVMVLLAAVLVP</sequence>
<feature type="transmembrane region" description="Helical" evidence="8">
    <location>
        <begin position="154"/>
        <end position="177"/>
    </location>
</feature>
<reference evidence="9 10" key="1">
    <citation type="submission" date="2020-07" db="EMBL/GenBank/DDBJ databases">
        <title>Draft genome and description of Aeromicrobium phoceense strain Marseille-Q0843 isolated from healthy skin swab.</title>
        <authorList>
            <person name="Boxberger M."/>
            <person name="La Scola B."/>
        </authorList>
    </citation>
    <scope>NUCLEOTIDE SEQUENCE [LARGE SCALE GENOMIC DNA]</scope>
    <source>
        <strain evidence="9 10">Marseille-Q0843</strain>
    </source>
</reference>
<accession>A0A838XJN7</accession>
<dbReference type="EMBL" id="JACEOG010000001">
    <property type="protein sequence ID" value="MBA4607090.1"/>
    <property type="molecule type" value="Genomic_DNA"/>
</dbReference>
<comment type="subcellular location">
    <subcellularLocation>
        <location evidence="1">Cell membrane</location>
        <topology evidence="1">Multi-pass membrane protein</topology>
    </subcellularLocation>
</comment>
<feature type="transmembrane region" description="Helical" evidence="8">
    <location>
        <begin position="253"/>
        <end position="272"/>
    </location>
</feature>
<keyword evidence="10" id="KW-1185">Reference proteome</keyword>
<evidence type="ECO:0000256" key="2">
    <source>
        <dbReference type="ARBA" id="ARBA00010145"/>
    </source>
</evidence>
<feature type="transmembrane region" description="Helical" evidence="8">
    <location>
        <begin position="6"/>
        <end position="26"/>
    </location>
</feature>
<evidence type="ECO:0000256" key="7">
    <source>
        <dbReference type="ARBA" id="ARBA00023136"/>
    </source>
</evidence>
<proteinExistence type="inferred from homology"/>
<evidence type="ECO:0000256" key="8">
    <source>
        <dbReference type="SAM" id="Phobius"/>
    </source>
</evidence>
<evidence type="ECO:0000256" key="4">
    <source>
        <dbReference type="ARBA" id="ARBA00022475"/>
    </source>
</evidence>
<keyword evidence="4" id="KW-1003">Cell membrane</keyword>
<keyword evidence="5 8" id="KW-0812">Transmembrane</keyword>
<evidence type="ECO:0000256" key="1">
    <source>
        <dbReference type="ARBA" id="ARBA00004651"/>
    </source>
</evidence>
<feature type="transmembrane region" description="Helical" evidence="8">
    <location>
        <begin position="38"/>
        <end position="55"/>
    </location>
</feature>
<organism evidence="9 10">
    <name type="scientific">Aeromicrobium phoceense</name>
    <dbReference type="NCBI Taxonomy" id="2754045"/>
    <lineage>
        <taxon>Bacteria</taxon>
        <taxon>Bacillati</taxon>
        <taxon>Actinomycetota</taxon>
        <taxon>Actinomycetes</taxon>
        <taxon>Propionibacteriales</taxon>
        <taxon>Nocardioidaceae</taxon>
        <taxon>Aeromicrobium</taxon>
    </lineage>
</organism>
<feature type="transmembrane region" description="Helical" evidence="8">
    <location>
        <begin position="122"/>
        <end position="142"/>
    </location>
</feature>
<dbReference type="Pfam" id="PF03547">
    <property type="entry name" value="Mem_trans"/>
    <property type="match status" value="2"/>
</dbReference>
<dbReference type="Proteomes" id="UP000550354">
    <property type="component" value="Unassembled WGS sequence"/>
</dbReference>
<dbReference type="InterPro" id="IPR004776">
    <property type="entry name" value="Mem_transp_PIN-like"/>
</dbReference>
<feature type="transmembrane region" description="Helical" evidence="8">
    <location>
        <begin position="94"/>
        <end position="116"/>
    </location>
</feature>